<sequence>MNIASREQYEPANELPDNFLVAEPMRPHPQRRRAILAAHPEVAGLIVTDPITAVITLAIVVGQVAIAGYFGHLGLGYWWAALIAAYCIGAFANHAMFVVIHDAVHNTIFKNPTANKWVAILADLPNAFPTAMGFRCYHQKHHSHLGDYDFDADLPGHIEARIAGNRWYGKAFWLFGFAFWQLTRLGRLKGTVPIWGKWTYINTAVIAVFDLLILYFFGWNALLYLFASFWFSVGGLHPLSARWVQEHFTFDPHQETYDYYGPLNLVALNIGYHNEHHDFPEIPWRLLPELKRMAPEFYDHLKTHESWTKLFFTFIFDPRYTLYSRVDRSIVRHAAEASPTK</sequence>
<dbReference type="AlphaFoldDB" id="A0A3D9YYS0"/>
<evidence type="ECO:0000256" key="1">
    <source>
        <dbReference type="SAM" id="Phobius"/>
    </source>
</evidence>
<comment type="caution">
    <text evidence="3">The sequence shown here is derived from an EMBL/GenBank/DDBJ whole genome shotgun (WGS) entry which is preliminary data.</text>
</comment>
<dbReference type="PANTHER" id="PTHR12879">
    <property type="entry name" value="SPHINGOLIPID DELTA 4 DESATURASE/C-4 HYDROXYLASE PROTEIN DES2"/>
    <property type="match status" value="1"/>
</dbReference>
<dbReference type="Pfam" id="PF08557">
    <property type="entry name" value="Lipid_DES"/>
    <property type="match status" value="1"/>
</dbReference>
<protein>
    <submittedName>
        <fullName evidence="3">Sphingolipid delta-4 desaturase</fullName>
    </submittedName>
</protein>
<accession>A0A3D9YYS0</accession>
<feature type="transmembrane region" description="Helical" evidence="1">
    <location>
        <begin position="42"/>
        <end position="70"/>
    </location>
</feature>
<feature type="transmembrane region" description="Helical" evidence="1">
    <location>
        <begin position="203"/>
        <end position="227"/>
    </location>
</feature>
<gene>
    <name evidence="3" type="ORF">DES32_1427</name>
</gene>
<dbReference type="GO" id="GO:0046513">
    <property type="term" value="P:ceramide biosynthetic process"/>
    <property type="evidence" value="ECO:0007669"/>
    <property type="project" value="TreeGrafter"/>
</dbReference>
<feature type="transmembrane region" description="Helical" evidence="1">
    <location>
        <begin position="76"/>
        <end position="100"/>
    </location>
</feature>
<dbReference type="PANTHER" id="PTHR12879:SF8">
    <property type="entry name" value="SPHINGOLIPID DELTA(4)-DESATURASE DES1"/>
    <property type="match status" value="1"/>
</dbReference>
<keyword evidence="4" id="KW-1185">Reference proteome</keyword>
<keyword evidence="1" id="KW-0472">Membrane</keyword>
<dbReference type="RefSeq" id="WP_115835957.1">
    <property type="nucleotide sequence ID" value="NZ_CP025086.1"/>
</dbReference>
<evidence type="ECO:0000313" key="4">
    <source>
        <dbReference type="Proteomes" id="UP000256900"/>
    </source>
</evidence>
<reference evidence="3 4" key="1">
    <citation type="submission" date="2018-08" db="EMBL/GenBank/DDBJ databases">
        <title>Genomic Encyclopedia of Type Strains, Phase IV (KMG-IV): sequencing the most valuable type-strain genomes for metagenomic binning, comparative biology and taxonomic classification.</title>
        <authorList>
            <person name="Goeker M."/>
        </authorList>
    </citation>
    <scope>NUCLEOTIDE SEQUENCE [LARGE SCALE GENOMIC DNA]</scope>
    <source>
        <strain evidence="3 4">BW863</strain>
    </source>
</reference>
<feature type="domain" description="Sphingolipid delta4-desaturase N-terminal" evidence="2">
    <location>
        <begin position="14"/>
        <end position="52"/>
    </location>
</feature>
<dbReference type="GO" id="GO:0016020">
    <property type="term" value="C:membrane"/>
    <property type="evidence" value="ECO:0007669"/>
    <property type="project" value="GOC"/>
</dbReference>
<dbReference type="Pfam" id="PF00487">
    <property type="entry name" value="FA_desaturase"/>
    <property type="match status" value="1"/>
</dbReference>
<dbReference type="InterPro" id="IPR013866">
    <property type="entry name" value="Sphingolipid_d4-desaturase_N"/>
</dbReference>
<evidence type="ECO:0000313" key="3">
    <source>
        <dbReference type="EMBL" id="REF87797.1"/>
    </source>
</evidence>
<dbReference type="OrthoDB" id="9792534at2"/>
<evidence type="ECO:0000259" key="2">
    <source>
        <dbReference type="SMART" id="SM01269"/>
    </source>
</evidence>
<proteinExistence type="predicted"/>
<keyword evidence="1" id="KW-0812">Transmembrane</keyword>
<dbReference type="EMBL" id="QUMO01000002">
    <property type="protein sequence ID" value="REF87797.1"/>
    <property type="molecule type" value="Genomic_DNA"/>
</dbReference>
<name>A0A3D9YYS0_9HYPH</name>
<dbReference type="GO" id="GO:0042284">
    <property type="term" value="F:sphingolipid delta-4 desaturase activity"/>
    <property type="evidence" value="ECO:0007669"/>
    <property type="project" value="TreeGrafter"/>
</dbReference>
<dbReference type="Proteomes" id="UP000256900">
    <property type="component" value="Unassembled WGS sequence"/>
</dbReference>
<dbReference type="SMART" id="SM01269">
    <property type="entry name" value="Lipid_DES"/>
    <property type="match status" value="1"/>
</dbReference>
<dbReference type="InterPro" id="IPR005804">
    <property type="entry name" value="FA_desaturase_dom"/>
</dbReference>
<organism evidence="3 4">
    <name type="scientific">Methylovirgula ligni</name>
    <dbReference type="NCBI Taxonomy" id="569860"/>
    <lineage>
        <taxon>Bacteria</taxon>
        <taxon>Pseudomonadati</taxon>
        <taxon>Pseudomonadota</taxon>
        <taxon>Alphaproteobacteria</taxon>
        <taxon>Hyphomicrobiales</taxon>
        <taxon>Beijerinckiaceae</taxon>
        <taxon>Methylovirgula</taxon>
    </lineage>
</organism>
<keyword evidence="1" id="KW-1133">Transmembrane helix</keyword>